<comment type="caution">
    <text evidence="2">The sequence shown here is derived from an EMBL/GenBank/DDBJ whole genome shotgun (WGS) entry which is preliminary data.</text>
</comment>
<organism evidence="2 3">
    <name type="scientific">Seiridium unicorne</name>
    <dbReference type="NCBI Taxonomy" id="138068"/>
    <lineage>
        <taxon>Eukaryota</taxon>
        <taxon>Fungi</taxon>
        <taxon>Dikarya</taxon>
        <taxon>Ascomycota</taxon>
        <taxon>Pezizomycotina</taxon>
        <taxon>Sordariomycetes</taxon>
        <taxon>Xylariomycetidae</taxon>
        <taxon>Amphisphaeriales</taxon>
        <taxon>Sporocadaceae</taxon>
        <taxon>Seiridium</taxon>
    </lineage>
</organism>
<protein>
    <submittedName>
        <fullName evidence="2">Fungal N-terminal domain-containing protein</fullName>
    </submittedName>
</protein>
<sequence>MAAESLGLAASVGGLLSLGLQITGGIVKYLDALDRRQEELAHLRQQNDALTAILSALEIISSRLQVQGQSLVLTTTVAQHIQSCKDGLTAVETLRVDLTDGDTRIWTMRLENKRKRLTYAFNEPKVQQLTQRLQHTNGLLQLALTGLGLEISTPSTNKLASIESSFQGHASKLLHIHSIVKAVQEPLVAICDRLPILQDSFEASSRLVESHSGRIVDVVEESTQAIQALEKFGKLLKHIQREDRRSRPKKSAAAIALIGPAALKRLCGSAQSLKQRHNPDFALHQIGLSSRVAMKAPSHNSQPASAAGRICICPLPHRIVVQRGIQLGHISISNESEVKGHWPSCPHSESANKTRKALSLKYTGFARILQSAIHASFAWTSGAGGFSISPNITCYPTMDDKTDYAFRIIDLMGRCFHVCYSGNKEPFMTTCLRKLLAVLDTRKAYPAAVNARGDNLIHCAARRLMFAIHGQGSDLRGLNVFTELIQTLLSYGIPAFSYDDQGVSPLLRVGMHESAIIKDAIDVLVRANLEGKPAALDGSSCGFDDTIYVITSIQRNWVYNEFHGYAEGALALKTPWLAVLILANGWQLVNAVH</sequence>
<evidence type="ECO:0000313" key="2">
    <source>
        <dbReference type="EMBL" id="KAK9420112.1"/>
    </source>
</evidence>
<accession>A0ABR2UZK6</accession>
<feature type="coiled-coil region" evidence="1">
    <location>
        <begin position="26"/>
        <end position="53"/>
    </location>
</feature>
<evidence type="ECO:0000313" key="3">
    <source>
        <dbReference type="Proteomes" id="UP001408356"/>
    </source>
</evidence>
<proteinExistence type="predicted"/>
<name>A0ABR2UZK6_9PEZI</name>
<keyword evidence="3" id="KW-1185">Reference proteome</keyword>
<gene>
    <name evidence="2" type="ORF">SUNI508_06640</name>
</gene>
<evidence type="ECO:0000256" key="1">
    <source>
        <dbReference type="SAM" id="Coils"/>
    </source>
</evidence>
<dbReference type="Proteomes" id="UP001408356">
    <property type="component" value="Unassembled WGS sequence"/>
</dbReference>
<dbReference type="EMBL" id="JARVKF010000257">
    <property type="protein sequence ID" value="KAK9420112.1"/>
    <property type="molecule type" value="Genomic_DNA"/>
</dbReference>
<reference evidence="2 3" key="1">
    <citation type="journal article" date="2024" name="J. Plant Pathol.">
        <title>Sequence and assembly of the genome of Seiridium unicorne, isolate CBS 538.82, causal agent of cypress canker disease.</title>
        <authorList>
            <person name="Scali E."/>
            <person name="Rocca G.D."/>
            <person name="Danti R."/>
            <person name="Garbelotto M."/>
            <person name="Barberini S."/>
            <person name="Baroncelli R."/>
            <person name="Emiliani G."/>
        </authorList>
    </citation>
    <scope>NUCLEOTIDE SEQUENCE [LARGE SCALE GENOMIC DNA]</scope>
    <source>
        <strain evidence="2 3">BM-138-508</strain>
    </source>
</reference>
<keyword evidence="1" id="KW-0175">Coiled coil</keyword>